<proteinExistence type="predicted"/>
<gene>
    <name evidence="2" type="ORF">NCTC11807_02416</name>
</gene>
<dbReference type="Pfam" id="PF17261">
    <property type="entry name" value="DUF5327"/>
    <property type="match status" value="1"/>
</dbReference>
<evidence type="ECO:0008006" key="4">
    <source>
        <dbReference type="Google" id="ProtNLM"/>
    </source>
</evidence>
<dbReference type="Proteomes" id="UP000255425">
    <property type="component" value="Unassembled WGS sequence"/>
</dbReference>
<feature type="region of interest" description="Disordered" evidence="1">
    <location>
        <begin position="83"/>
        <end position="106"/>
    </location>
</feature>
<organism evidence="2 3">
    <name type="scientific">Staphylococcus saccharolyticus</name>
    <dbReference type="NCBI Taxonomy" id="33028"/>
    <lineage>
        <taxon>Bacteria</taxon>
        <taxon>Bacillati</taxon>
        <taxon>Bacillota</taxon>
        <taxon>Bacilli</taxon>
        <taxon>Bacillales</taxon>
        <taxon>Staphylococcaceae</taxon>
        <taxon>Staphylococcus</taxon>
    </lineage>
</organism>
<accession>A0A380H9W6</accession>
<dbReference type="GeneID" id="63935672"/>
<protein>
    <recommendedName>
        <fullName evidence="4">YwdI family protein</fullName>
    </recommendedName>
</protein>
<dbReference type="InterPro" id="IPR035218">
    <property type="entry name" value="DUF5327"/>
</dbReference>
<sequence length="120" mass="13389">MNQDKIVQFIERELVQAEEAQTDAEFEKHMYAIHTLTSLFSTNVSAMTNQSNMPVSHLKTHASNESTQSRTKTNDVSVAEIKAMGGKIPASMKRKHDSSSNIMTTDDNIGNGESIFDFYT</sequence>
<evidence type="ECO:0000313" key="2">
    <source>
        <dbReference type="EMBL" id="SUM74067.1"/>
    </source>
</evidence>
<dbReference type="RefSeq" id="WP_115313927.1">
    <property type="nucleotide sequence ID" value="NZ_CP066042.1"/>
</dbReference>
<name>A0A380H9W6_9STAP</name>
<evidence type="ECO:0000256" key="1">
    <source>
        <dbReference type="SAM" id="MobiDB-lite"/>
    </source>
</evidence>
<reference evidence="2 3" key="1">
    <citation type="submission" date="2018-06" db="EMBL/GenBank/DDBJ databases">
        <authorList>
            <consortium name="Pathogen Informatics"/>
            <person name="Doyle S."/>
        </authorList>
    </citation>
    <scope>NUCLEOTIDE SEQUENCE [LARGE SCALE GENOMIC DNA]</scope>
    <source>
        <strain evidence="2 3">NCTC11807</strain>
    </source>
</reference>
<dbReference type="AlphaFoldDB" id="A0A380H9W6"/>
<keyword evidence="3" id="KW-1185">Reference proteome</keyword>
<evidence type="ECO:0000313" key="3">
    <source>
        <dbReference type="Proteomes" id="UP000255425"/>
    </source>
</evidence>
<dbReference type="EMBL" id="UHDZ01000001">
    <property type="protein sequence ID" value="SUM74067.1"/>
    <property type="molecule type" value="Genomic_DNA"/>
</dbReference>